<gene>
    <name evidence="2" type="ORF">ACFSOX_01370</name>
</gene>
<accession>A0ABW5ACW4</accession>
<protein>
    <submittedName>
        <fullName evidence="2">DUF2087 domain-containing protein</fullName>
    </submittedName>
</protein>
<organism evidence="2 3">
    <name type="scientific">Rhodoplanes azumiensis</name>
    <dbReference type="NCBI Taxonomy" id="1897628"/>
    <lineage>
        <taxon>Bacteria</taxon>
        <taxon>Pseudomonadati</taxon>
        <taxon>Pseudomonadota</taxon>
        <taxon>Alphaproteobacteria</taxon>
        <taxon>Hyphomicrobiales</taxon>
        <taxon>Nitrobacteraceae</taxon>
        <taxon>Rhodoplanes</taxon>
    </lineage>
</organism>
<dbReference type="Proteomes" id="UP001597314">
    <property type="component" value="Unassembled WGS sequence"/>
</dbReference>
<feature type="domain" description="DUF2087" evidence="1">
    <location>
        <begin position="98"/>
        <end position="167"/>
    </location>
</feature>
<dbReference type="Pfam" id="PF09860">
    <property type="entry name" value="DUF2087"/>
    <property type="match status" value="1"/>
</dbReference>
<dbReference type="RefSeq" id="WP_378475994.1">
    <property type="nucleotide sequence ID" value="NZ_JBHUIW010000001.1"/>
</dbReference>
<dbReference type="InterPro" id="IPR018656">
    <property type="entry name" value="DUF2087"/>
</dbReference>
<dbReference type="EMBL" id="JBHUIW010000001">
    <property type="protein sequence ID" value="MFD2180789.1"/>
    <property type="molecule type" value="Genomic_DNA"/>
</dbReference>
<keyword evidence="3" id="KW-1185">Reference proteome</keyword>
<proteinExistence type="predicted"/>
<name>A0ABW5ACW4_9BRAD</name>
<comment type="caution">
    <text evidence="2">The sequence shown here is derived from an EMBL/GenBank/DDBJ whole genome shotgun (WGS) entry which is preliminary data.</text>
</comment>
<evidence type="ECO:0000313" key="2">
    <source>
        <dbReference type="EMBL" id="MFD2180789.1"/>
    </source>
</evidence>
<evidence type="ECO:0000259" key="1">
    <source>
        <dbReference type="Pfam" id="PF09860"/>
    </source>
</evidence>
<sequence length="204" mass="22603">MSRQIFPYIADDMSALARALEGELSRALAANGGEPPGHVTMLNMLARAAGCRNFQHFRAQAEARERLETPAPPVPAEPPVDFVKVERVARYFDAAGGLTRWPGKHRDRVACLWVMWSRLPARQVLSEPAVNEALKAAHRFGDHVLLRRALVDLGLLARTPDGREYRRVEQPPPPEARALIRHLAGRCADPDRGGRAAPRPTVHP</sequence>
<reference evidence="3" key="1">
    <citation type="journal article" date="2019" name="Int. J. Syst. Evol. Microbiol.">
        <title>The Global Catalogue of Microorganisms (GCM) 10K type strain sequencing project: providing services to taxonomists for standard genome sequencing and annotation.</title>
        <authorList>
            <consortium name="The Broad Institute Genomics Platform"/>
            <consortium name="The Broad Institute Genome Sequencing Center for Infectious Disease"/>
            <person name="Wu L."/>
            <person name="Ma J."/>
        </authorList>
    </citation>
    <scope>NUCLEOTIDE SEQUENCE [LARGE SCALE GENOMIC DNA]</scope>
    <source>
        <strain evidence="3">CGMCC 1.6774</strain>
    </source>
</reference>
<evidence type="ECO:0000313" key="3">
    <source>
        <dbReference type="Proteomes" id="UP001597314"/>
    </source>
</evidence>